<reference evidence="3 4" key="3">
    <citation type="submission" date="2017-03" db="EMBL/GenBank/DDBJ databases">
        <authorList>
            <person name="Regsiter A."/>
            <person name="William W."/>
        </authorList>
    </citation>
    <scope>NUCLEOTIDE SEQUENCE [LARGE SCALE GENOMIC DNA]</scope>
    <source>
        <strain evidence="3">PRJEB5721</strain>
    </source>
</reference>
<evidence type="ECO:0000313" key="3">
    <source>
        <dbReference type="EMBL" id="SMH66037.1"/>
    </source>
</evidence>
<dbReference type="Proteomes" id="UP000193925">
    <property type="component" value="Chromosome AFERRI"/>
</dbReference>
<evidence type="ECO:0000313" key="4">
    <source>
        <dbReference type="Proteomes" id="UP000193925"/>
    </source>
</evidence>
<dbReference type="AlphaFoldDB" id="A0A060UMF5"/>
<name>A0A060UMF5_9PROT</name>
<protein>
    <submittedName>
        <fullName evidence="1">Uncharacterized protein</fullName>
    </submittedName>
</protein>
<dbReference type="EMBL" id="CCCS020000049">
    <property type="protein sequence ID" value="CDQ11312.1"/>
    <property type="molecule type" value="Genomic_DNA"/>
</dbReference>
<reference evidence="1" key="2">
    <citation type="submission" date="2014-07" db="EMBL/GenBank/DDBJ databases">
        <title>Initial genome analysis of the psychrotolerant acidophile Acidithiobacillus ferrivorans CF27: insights into iron and sulfur oxidation pathways and into biofilm formation.</title>
        <authorList>
            <person name="Talla E."/>
            <person name="Hedrich S."/>
            <person name="Mangenot S."/>
            <person name="Ji B."/>
            <person name="Johnson D.B."/>
            <person name="Barbe V."/>
            <person name="Bonnefoy V."/>
        </authorList>
    </citation>
    <scope>NUCLEOTIDE SEQUENCE [LARGE SCALE GENOMIC DNA]</scope>
    <source>
        <strain evidence="1">CF27</strain>
    </source>
</reference>
<evidence type="ECO:0000313" key="1">
    <source>
        <dbReference type="EMBL" id="CDQ09832.1"/>
    </source>
</evidence>
<organism evidence="1">
    <name type="scientific">Acidithiobacillus ferrivorans</name>
    <dbReference type="NCBI Taxonomy" id="160808"/>
    <lineage>
        <taxon>Bacteria</taxon>
        <taxon>Pseudomonadati</taxon>
        <taxon>Pseudomonadota</taxon>
        <taxon>Acidithiobacillia</taxon>
        <taxon>Acidithiobacillales</taxon>
        <taxon>Acidithiobacillaceae</taxon>
        <taxon>Acidithiobacillus</taxon>
    </lineage>
</organism>
<gene>
    <name evidence="3" type="ORF">AFERRI_20826</name>
    <name evidence="1" type="ORF">AFERRI_300002</name>
    <name evidence="2" type="ORF">AFERRI_530207</name>
</gene>
<reference evidence="1" key="1">
    <citation type="submission" date="2014-03" db="EMBL/GenBank/DDBJ databases">
        <authorList>
            <person name="Genoscope - CEA"/>
        </authorList>
    </citation>
    <scope>NUCLEOTIDE SEQUENCE [LARGE SCALE GENOMIC DNA]</scope>
    <source>
        <strain evidence="1">CF27</strain>
    </source>
</reference>
<sequence length="77" mass="8693">MLIVTAFISSSHNVDHTVLALAPYRLGLAVSVSPCGSAYGIPRVLFRQLHTMGLLPIRMCRWALMDEHQVLFQWRTV</sequence>
<proteinExistence type="predicted"/>
<dbReference type="EMBL" id="LT841305">
    <property type="protein sequence ID" value="SMH66037.1"/>
    <property type="molecule type" value="Genomic_DNA"/>
</dbReference>
<dbReference type="EMBL" id="CCCS020000024">
    <property type="protein sequence ID" value="CDQ09832.1"/>
    <property type="molecule type" value="Genomic_DNA"/>
</dbReference>
<evidence type="ECO:0000313" key="2">
    <source>
        <dbReference type="EMBL" id="CDQ11312.1"/>
    </source>
</evidence>
<keyword evidence="4" id="KW-1185">Reference proteome</keyword>
<accession>A0A060UMF5</accession>